<gene>
    <name evidence="3" type="ORF">BGCPKDLD_2733</name>
</gene>
<evidence type="ECO:0000256" key="1">
    <source>
        <dbReference type="ARBA" id="ARBA00035644"/>
    </source>
</evidence>
<dbReference type="InterPro" id="IPR017938">
    <property type="entry name" value="Riboflavin_synthase-like_b-brl"/>
</dbReference>
<dbReference type="Gene3D" id="3.40.50.80">
    <property type="entry name" value="Nucleotide-binding domain of ferredoxin-NADP reductase (FNR) module"/>
    <property type="match status" value="1"/>
</dbReference>
<evidence type="ECO:0000259" key="2">
    <source>
        <dbReference type="PROSITE" id="PS51384"/>
    </source>
</evidence>
<dbReference type="Gene3D" id="2.40.30.10">
    <property type="entry name" value="Translation factors"/>
    <property type="match status" value="1"/>
</dbReference>
<dbReference type="EMBL" id="BPRE01000007">
    <property type="protein sequence ID" value="GJE76141.1"/>
    <property type="molecule type" value="Genomic_DNA"/>
</dbReference>
<dbReference type="CDD" id="cd06193">
    <property type="entry name" value="siderophore_interacting"/>
    <property type="match status" value="1"/>
</dbReference>
<reference evidence="3" key="1">
    <citation type="journal article" date="2021" name="Front. Microbiol.">
        <title>Comprehensive Comparative Genomics and Phenotyping of Methylobacterium Species.</title>
        <authorList>
            <person name="Alessa O."/>
            <person name="Ogura Y."/>
            <person name="Fujitani Y."/>
            <person name="Takami H."/>
            <person name="Hayashi T."/>
            <person name="Sahin N."/>
            <person name="Tani A."/>
        </authorList>
    </citation>
    <scope>NUCLEOTIDE SEQUENCE</scope>
    <source>
        <strain evidence="3">DSM 14458</strain>
    </source>
</reference>
<dbReference type="InterPro" id="IPR007037">
    <property type="entry name" value="SIP_rossman_dom"/>
</dbReference>
<name>A0ABQ4UUZ7_9HYPH</name>
<dbReference type="InterPro" id="IPR039374">
    <property type="entry name" value="SIP_fam"/>
</dbReference>
<dbReference type="PANTHER" id="PTHR30157">
    <property type="entry name" value="FERRIC REDUCTASE, NADPH-DEPENDENT"/>
    <property type="match status" value="1"/>
</dbReference>
<dbReference type="InterPro" id="IPR013113">
    <property type="entry name" value="SIP_FAD-bd"/>
</dbReference>
<comment type="similarity">
    <text evidence="1">Belongs to the SIP oxidoreductase family.</text>
</comment>
<dbReference type="Proteomes" id="UP001055093">
    <property type="component" value="Unassembled WGS sequence"/>
</dbReference>
<dbReference type="Gene3D" id="3.30.310.50">
    <property type="entry name" value="Alpha-D-phosphohexomutase, C-terminal domain"/>
    <property type="match status" value="1"/>
</dbReference>
<accession>A0ABQ4UUZ7</accession>
<sequence length="349" mass="38564">MMFSEAAVALSDPERLVADLVDHMNAHDVAHDRIGRRVVVHLGLGDATLEPDGGILRVRVEAPDEGGLEMMRSVVASNVVDFAGGDPPQIVWSGFTAGAETFSNFRELRLVEGRSLTPRLRRLTFTGADLGRFADHENLHVRLYLPPPDVARPEWPRPGPDGRTIWPDATRRPDMRYYTIRRAEAKTVEIDFVLHDAPGPGARFALHAEPGAICGIAGPLGRTASPAAWTLLVGDETALPAIARILDAMPADAQGIVLLEAESEATHYPLRAFEGVPVRWLERRADAESPLIDSVRRLEFPMTADVFVWAGCESTIARSLRRILRSERGLSREKHLVVGYWDRDEPTTR</sequence>
<keyword evidence="4" id="KW-1185">Reference proteome</keyword>
<protein>
    <recommendedName>
        <fullName evidence="2">FAD-binding FR-type domain-containing protein</fullName>
    </recommendedName>
</protein>
<comment type="caution">
    <text evidence="3">The sequence shown here is derived from an EMBL/GenBank/DDBJ whole genome shotgun (WGS) entry which is preliminary data.</text>
</comment>
<feature type="domain" description="FAD-binding FR-type" evidence="2">
    <location>
        <begin position="103"/>
        <end position="226"/>
    </location>
</feature>
<evidence type="ECO:0000313" key="4">
    <source>
        <dbReference type="Proteomes" id="UP001055093"/>
    </source>
</evidence>
<dbReference type="InterPro" id="IPR014543">
    <property type="entry name" value="UCP028291"/>
</dbReference>
<dbReference type="PANTHER" id="PTHR30157:SF0">
    <property type="entry name" value="NADPH-DEPENDENT FERRIC-CHELATE REDUCTASE"/>
    <property type="match status" value="1"/>
</dbReference>
<dbReference type="InterPro" id="IPR017927">
    <property type="entry name" value="FAD-bd_FR_type"/>
</dbReference>
<dbReference type="Pfam" id="PF04954">
    <property type="entry name" value="SIP"/>
    <property type="match status" value="1"/>
</dbReference>
<dbReference type="Pfam" id="PF09981">
    <property type="entry name" value="DUF2218"/>
    <property type="match status" value="1"/>
</dbReference>
<dbReference type="InterPro" id="IPR039261">
    <property type="entry name" value="FNR_nucleotide-bd"/>
</dbReference>
<organism evidence="3 4">
    <name type="scientific">Methylorubrum suomiense</name>
    <dbReference type="NCBI Taxonomy" id="144191"/>
    <lineage>
        <taxon>Bacteria</taxon>
        <taxon>Pseudomonadati</taxon>
        <taxon>Pseudomonadota</taxon>
        <taxon>Alphaproteobacteria</taxon>
        <taxon>Hyphomicrobiales</taxon>
        <taxon>Methylobacteriaceae</taxon>
        <taxon>Methylorubrum</taxon>
    </lineage>
</organism>
<proteinExistence type="inferred from homology"/>
<dbReference type="Pfam" id="PF08021">
    <property type="entry name" value="FAD_binding_9"/>
    <property type="match status" value="1"/>
</dbReference>
<evidence type="ECO:0000313" key="3">
    <source>
        <dbReference type="EMBL" id="GJE76141.1"/>
    </source>
</evidence>
<reference evidence="3" key="2">
    <citation type="submission" date="2021-08" db="EMBL/GenBank/DDBJ databases">
        <authorList>
            <person name="Tani A."/>
            <person name="Ola A."/>
            <person name="Ogura Y."/>
            <person name="Katsura K."/>
            <person name="Hayashi T."/>
        </authorList>
    </citation>
    <scope>NUCLEOTIDE SEQUENCE</scope>
    <source>
        <strain evidence="3">DSM 14458</strain>
    </source>
</reference>
<dbReference type="RefSeq" id="WP_137829970.1">
    <property type="nucleotide sequence ID" value="NZ_BPRE01000007.1"/>
</dbReference>
<dbReference type="PROSITE" id="PS51384">
    <property type="entry name" value="FAD_FR"/>
    <property type="match status" value="1"/>
</dbReference>
<dbReference type="SUPFAM" id="SSF63380">
    <property type="entry name" value="Riboflavin synthase domain-like"/>
    <property type="match status" value="1"/>
</dbReference>